<dbReference type="Pfam" id="PF23743">
    <property type="entry name" value="Beta-prop_BBS7"/>
    <property type="match status" value="1"/>
</dbReference>
<evidence type="ECO:0000259" key="1">
    <source>
        <dbReference type="Pfam" id="PF23743"/>
    </source>
</evidence>
<dbReference type="InterPro" id="IPR056332">
    <property type="entry name" value="Beta-prop_BBS7"/>
</dbReference>
<organism evidence="2 3">
    <name type="scientific">Aplysia californica</name>
    <name type="common">California sea hare</name>
    <dbReference type="NCBI Taxonomy" id="6500"/>
    <lineage>
        <taxon>Eukaryota</taxon>
        <taxon>Metazoa</taxon>
        <taxon>Spiralia</taxon>
        <taxon>Lophotrochozoa</taxon>
        <taxon>Mollusca</taxon>
        <taxon>Gastropoda</taxon>
        <taxon>Heterobranchia</taxon>
        <taxon>Euthyneura</taxon>
        <taxon>Tectipleura</taxon>
        <taxon>Aplysiida</taxon>
        <taxon>Aplysioidea</taxon>
        <taxon>Aplysiidae</taxon>
        <taxon>Aplysia</taxon>
    </lineage>
</organism>
<evidence type="ECO:0000313" key="2">
    <source>
        <dbReference type="Proteomes" id="UP000694888"/>
    </source>
</evidence>
<name>A0ABM0ZXK6_APLCA</name>
<dbReference type="GeneID" id="101850408"/>
<dbReference type="PANTHER" id="PTHR16074">
    <property type="entry name" value="BARDET-BIEDL SYNDROME 7 PROTEIN"/>
    <property type="match status" value="1"/>
</dbReference>
<dbReference type="Proteomes" id="UP000694888">
    <property type="component" value="Unplaced"/>
</dbReference>
<evidence type="ECO:0000313" key="3">
    <source>
        <dbReference type="RefSeq" id="XP_012936573.1"/>
    </source>
</evidence>
<dbReference type="SUPFAM" id="SSF50998">
    <property type="entry name" value="Quinoprotein alcohol dehydrogenase-like"/>
    <property type="match status" value="1"/>
</dbReference>
<dbReference type="RefSeq" id="XP_012936573.1">
    <property type="nucleotide sequence ID" value="XM_013081119.2"/>
</dbReference>
<accession>A0ABM0ZXK6</accession>
<reference evidence="3" key="1">
    <citation type="submission" date="2025-08" db="UniProtKB">
        <authorList>
            <consortium name="RefSeq"/>
        </authorList>
    </citation>
    <scope>IDENTIFICATION</scope>
</reference>
<dbReference type="PANTHER" id="PTHR16074:SF4">
    <property type="entry name" value="BARDET-BIEDL SYNDROME 7 PROTEIN"/>
    <property type="match status" value="1"/>
</dbReference>
<dbReference type="InterPro" id="IPR011047">
    <property type="entry name" value="Quinoprotein_ADH-like_sf"/>
</dbReference>
<protein>
    <submittedName>
        <fullName evidence="3">Bardet-Biedl syndrome 7 protein homolog</fullName>
    </submittedName>
</protein>
<sequence length="344" mass="37499">MMELDLTRVDYLQAGITCPKSMQVLPIAGKTQKIAVGDSDGVVQCFGVRKGEVQSVFRSSSRHGIARVVMGGQVGGVRERIFTCSGLEVNAFTKKGKNFLTFNTNMSEPVQSMYVEGTDLLVCGNFVFNHYRDCKDINYVVCNDKITDVLCLPTETRNGITPILACQDRVLRVLQESDLLYEAEVPGPPVVLELYGNNGGDEGNEVLYGTSDGRIGMLQIGTLVPSHRWEVPNDKRSGGVLCLDNYDITADGVLDLLVGRDDGQVEVYSYDDADEPVHRYSHSCSESVTSVRGGVIASPNYDEIVCSTYAGWVFALTTEHLTKEAGPQHVATDAVAVAKINNLK</sequence>
<keyword evidence="2" id="KW-1185">Reference proteome</keyword>
<gene>
    <name evidence="3" type="primary">LOC101850408</name>
</gene>
<feature type="domain" description="BBS7 beta-propeller" evidence="1">
    <location>
        <begin position="22"/>
        <end position="318"/>
    </location>
</feature>
<proteinExistence type="predicted"/>